<comment type="caution">
    <text evidence="2">The sequence shown here is derived from an EMBL/GenBank/DDBJ whole genome shotgun (WGS) entry which is preliminary data.</text>
</comment>
<dbReference type="AlphaFoldDB" id="A0A397PLZ6"/>
<feature type="region of interest" description="Disordered" evidence="1">
    <location>
        <begin position="55"/>
        <end position="101"/>
    </location>
</feature>
<protein>
    <submittedName>
        <fullName evidence="2">Uncharacterized protein DUF736</fullName>
    </submittedName>
</protein>
<dbReference type="Pfam" id="PF05284">
    <property type="entry name" value="DUF736"/>
    <property type="match status" value="1"/>
</dbReference>
<sequence length="101" mass="10388">MATIANLAVKSDGSMDGTLATLNVTTPISIVPDARKTKENEPDFRLKSMIGSVPISGTELLEGGTPSPDGQPRGLAVPLLAGLPPRNAPPEQEDGRLAVTG</sequence>
<evidence type="ECO:0000313" key="3">
    <source>
        <dbReference type="Proteomes" id="UP000266568"/>
    </source>
</evidence>
<evidence type="ECO:0000313" key="2">
    <source>
        <dbReference type="EMBL" id="RIA46721.1"/>
    </source>
</evidence>
<dbReference type="Proteomes" id="UP000266568">
    <property type="component" value="Unassembled WGS sequence"/>
</dbReference>
<accession>A0A397PLZ6</accession>
<keyword evidence="3" id="KW-1185">Reference proteome</keyword>
<feature type="compositionally biased region" description="Low complexity" evidence="1">
    <location>
        <begin position="72"/>
        <end position="85"/>
    </location>
</feature>
<dbReference type="InterPro" id="IPR007948">
    <property type="entry name" value="DUF736"/>
</dbReference>
<dbReference type="RefSeq" id="WP_119034794.1">
    <property type="nucleotide sequence ID" value="NZ_QXDC01000002.1"/>
</dbReference>
<name>A0A397PLZ6_9SPHN</name>
<dbReference type="EMBL" id="QXDC01000002">
    <property type="protein sequence ID" value="RIA46721.1"/>
    <property type="molecule type" value="Genomic_DNA"/>
</dbReference>
<organism evidence="2 3">
    <name type="scientific">Hephaestia caeni</name>
    <dbReference type="NCBI Taxonomy" id="645617"/>
    <lineage>
        <taxon>Bacteria</taxon>
        <taxon>Pseudomonadati</taxon>
        <taxon>Pseudomonadota</taxon>
        <taxon>Alphaproteobacteria</taxon>
        <taxon>Sphingomonadales</taxon>
        <taxon>Sphingomonadaceae</taxon>
        <taxon>Hephaestia</taxon>
    </lineage>
</organism>
<proteinExistence type="predicted"/>
<reference evidence="2 3" key="1">
    <citation type="submission" date="2018-08" db="EMBL/GenBank/DDBJ databases">
        <title>Genomic Encyclopedia of Type Strains, Phase IV (KMG-IV): sequencing the most valuable type-strain genomes for metagenomic binning, comparative biology and taxonomic classification.</title>
        <authorList>
            <person name="Goeker M."/>
        </authorList>
    </citation>
    <scope>NUCLEOTIDE SEQUENCE [LARGE SCALE GENOMIC DNA]</scope>
    <source>
        <strain evidence="2 3">DSM 25527</strain>
    </source>
</reference>
<evidence type="ECO:0000256" key="1">
    <source>
        <dbReference type="SAM" id="MobiDB-lite"/>
    </source>
</evidence>
<gene>
    <name evidence="2" type="ORF">DFR49_1274</name>
</gene>